<feature type="transmembrane region" description="Helical" evidence="1">
    <location>
        <begin position="20"/>
        <end position="38"/>
    </location>
</feature>
<comment type="caution">
    <text evidence="2">The sequence shown here is derived from an EMBL/GenBank/DDBJ whole genome shotgun (WGS) entry which is preliminary data.</text>
</comment>
<dbReference type="EMBL" id="CALYLK010000136">
    <property type="protein sequence ID" value="CAH8239620.1"/>
    <property type="molecule type" value="Genomic_DNA"/>
</dbReference>
<proteinExistence type="predicted"/>
<evidence type="ECO:0000313" key="3">
    <source>
        <dbReference type="Proteomes" id="UP001152658"/>
    </source>
</evidence>
<name>A0ABM9FT29_9VIBR</name>
<protein>
    <submittedName>
        <fullName evidence="2">Uncharacterized protein</fullName>
    </submittedName>
</protein>
<sequence>MSCCNRPPDGGPNSNEMGTMLKGLGVFLVLILILAYFFG</sequence>
<gene>
    <name evidence="2" type="ORF">VAE063_950838</name>
</gene>
<evidence type="ECO:0000313" key="2">
    <source>
        <dbReference type="EMBL" id="CAH8239620.1"/>
    </source>
</evidence>
<reference evidence="2" key="1">
    <citation type="submission" date="2022-06" db="EMBL/GenBank/DDBJ databases">
        <authorList>
            <person name="Goudenege D."/>
            <person name="Le Roux F."/>
        </authorList>
    </citation>
    <scope>NUCLEOTIDE SEQUENCE</scope>
    <source>
        <strain evidence="2">12-063</strain>
    </source>
</reference>
<evidence type="ECO:0000256" key="1">
    <source>
        <dbReference type="SAM" id="Phobius"/>
    </source>
</evidence>
<keyword evidence="1" id="KW-1133">Transmembrane helix</keyword>
<dbReference type="Proteomes" id="UP001152658">
    <property type="component" value="Unassembled WGS sequence"/>
</dbReference>
<keyword evidence="1" id="KW-0472">Membrane</keyword>
<keyword evidence="1" id="KW-0812">Transmembrane</keyword>
<organism evidence="2 3">
    <name type="scientific">Vibrio aestuarianus</name>
    <dbReference type="NCBI Taxonomy" id="28171"/>
    <lineage>
        <taxon>Bacteria</taxon>
        <taxon>Pseudomonadati</taxon>
        <taxon>Pseudomonadota</taxon>
        <taxon>Gammaproteobacteria</taxon>
        <taxon>Vibrionales</taxon>
        <taxon>Vibrionaceae</taxon>
        <taxon>Vibrio</taxon>
    </lineage>
</organism>
<keyword evidence="3" id="KW-1185">Reference proteome</keyword>
<accession>A0ABM9FT29</accession>